<accession>A0A976SIU3</accession>
<dbReference type="EMBL" id="CP056070">
    <property type="protein sequence ID" value="UVC49642.1"/>
    <property type="molecule type" value="Genomic_DNA"/>
</dbReference>
<dbReference type="InterPro" id="IPR007175">
    <property type="entry name" value="Rpr2/Snm1/Rpp21"/>
</dbReference>
<dbReference type="GO" id="GO:0006396">
    <property type="term" value="P:RNA processing"/>
    <property type="evidence" value="ECO:0007669"/>
    <property type="project" value="InterPro"/>
</dbReference>
<protein>
    <submittedName>
        <fullName evidence="1">Uncharacterized protein</fullName>
    </submittedName>
</protein>
<organism evidence="1 2">
    <name type="scientific">Theileria orientalis</name>
    <dbReference type="NCBI Taxonomy" id="68886"/>
    <lineage>
        <taxon>Eukaryota</taxon>
        <taxon>Sar</taxon>
        <taxon>Alveolata</taxon>
        <taxon>Apicomplexa</taxon>
        <taxon>Aconoidasida</taxon>
        <taxon>Piroplasmida</taxon>
        <taxon>Theileriidae</taxon>
        <taxon>Theileria</taxon>
    </lineage>
</organism>
<dbReference type="Pfam" id="PF04032">
    <property type="entry name" value="Rpr2"/>
    <property type="match status" value="1"/>
</dbReference>
<gene>
    <name evidence="1" type="ORF">MACK_003751</name>
</gene>
<name>A0A976SIU3_THEOR</name>
<dbReference type="AlphaFoldDB" id="A0A976SIU3"/>
<sequence>MTNNTNKDVNDPLELRIRFLANSSYKLFDKLPSISHHLMRCAVGFSTQTHKVPTDFNVCKNCGILLVPCVNLEIRCKKSTKRNRKTFKKYLKKKTHKMYHKNKMVYKCKTCCNIVNLPSVCKYIKIK</sequence>
<proteinExistence type="predicted"/>
<evidence type="ECO:0000313" key="2">
    <source>
        <dbReference type="Proteomes" id="UP000244811"/>
    </source>
</evidence>
<reference evidence="1" key="1">
    <citation type="submission" date="2022-07" db="EMBL/GenBank/DDBJ databases">
        <title>Evaluation of T. orientalis genome assembly methods using nanopore sequencing and analysis of variation between genomes.</title>
        <authorList>
            <person name="Yam J."/>
            <person name="Micallef M.L."/>
            <person name="Liu M."/>
            <person name="Djordjevic S.P."/>
            <person name="Bogema D.R."/>
            <person name="Jenkins C."/>
        </authorList>
    </citation>
    <scope>NUCLEOTIDE SEQUENCE</scope>
    <source>
        <strain evidence="1">Goon Nure</strain>
    </source>
</reference>
<evidence type="ECO:0000313" key="1">
    <source>
        <dbReference type="EMBL" id="UVC49642.1"/>
    </source>
</evidence>
<dbReference type="Proteomes" id="UP000244811">
    <property type="component" value="Chromosome 3"/>
</dbReference>